<protein>
    <submittedName>
        <fullName evidence="3">Uncharacterized protein</fullName>
    </submittedName>
</protein>
<keyword evidence="1" id="KW-1133">Transmembrane helix</keyword>
<evidence type="ECO:0000256" key="2">
    <source>
        <dbReference type="SAM" id="SignalP"/>
    </source>
</evidence>
<comment type="caution">
    <text evidence="3">The sequence shown here is derived from an EMBL/GenBank/DDBJ whole genome shotgun (WGS) entry which is preliminary data.</text>
</comment>
<feature type="transmembrane region" description="Helical" evidence="1">
    <location>
        <begin position="749"/>
        <end position="768"/>
    </location>
</feature>
<proteinExistence type="predicted"/>
<accession>A0A8T0DZE5</accession>
<organism evidence="3 4">
    <name type="scientific">Argiope bruennichi</name>
    <name type="common">Wasp spider</name>
    <name type="synonym">Aranea bruennichi</name>
    <dbReference type="NCBI Taxonomy" id="94029"/>
    <lineage>
        <taxon>Eukaryota</taxon>
        <taxon>Metazoa</taxon>
        <taxon>Ecdysozoa</taxon>
        <taxon>Arthropoda</taxon>
        <taxon>Chelicerata</taxon>
        <taxon>Arachnida</taxon>
        <taxon>Araneae</taxon>
        <taxon>Araneomorphae</taxon>
        <taxon>Entelegynae</taxon>
        <taxon>Araneoidea</taxon>
        <taxon>Araneidae</taxon>
        <taxon>Argiope</taxon>
    </lineage>
</organism>
<feature type="chain" id="PRO_5035877564" evidence="2">
    <location>
        <begin position="20"/>
        <end position="772"/>
    </location>
</feature>
<evidence type="ECO:0000313" key="3">
    <source>
        <dbReference type="EMBL" id="KAF8763145.1"/>
    </source>
</evidence>
<sequence length="772" mass="87495">MKTAIIFLFCFAYFHPAASFLTAKDLSRNGLKRCYERGTLPQKINGQDLPLPSSMETFVSLVERIETKYPTMQAVELIKKLQMSFRVDDLTEDFRAWSSAAQYANDFEKLFFNIPSELKGYEFAEEDFTEDEQCALHFMLSHTINATAGGTEELKEDGTAKHPRELGVVSLHSKWKHALSLNKVLLGILAGMLGPYKKSANEVYKLLLPGKSEESLNAIEINRLYAVTLGDLVSHYVNKIYKRNEQIAFVPNGVWNDLSCPTSYALIENNGKSVTNSVLRGAIDGLIIGLKIEENLDTFQKLKLSQILSMYYGPTGLITKTESLSKSDFQWCEREKNFNNIQSLKDEIYRFYLLYTNYMGAMPTQNAQDEVSEIVGSIQKSTDIFNDITAEASTECMRSDTTLDKRCSTPYDMFAILDWGTDQQRNFQLEVIGNLSVNFDVGPRRSSFGVYSNMKSPLSRGLNTIVNNTGVAGCQSCYPKYYQRSGGKNSDIEVIQKLNETLADFVEEQDQNLNDMGEVKSGTPAKIILYFSYNTAVNDDYRLRDALWEFEKSFKEATILAVGPGKESLKIFTLKDDFDVFQIPTGSVNAADLIGKLKNRICKVPAEFQFKECQRNSRSAEAENRQELVIGHNRKQYWAMYPKYFLKSFSITLKFKPLDGAQIKVCFTRSAYVMMEDNPQNIECHESSGEEIKFFVKNPCYKRNVNNCDPFFFTVEGKRPPNGVCQSLKCVTPRDIQFEFQHEGISCNAASFISVSMMALVLAALAFFTRMP</sequence>
<reference evidence="3" key="2">
    <citation type="submission" date="2020-06" db="EMBL/GenBank/DDBJ databases">
        <authorList>
            <person name="Sheffer M."/>
        </authorList>
    </citation>
    <scope>NUCLEOTIDE SEQUENCE</scope>
</reference>
<keyword evidence="2" id="KW-0732">Signal</keyword>
<dbReference type="AlphaFoldDB" id="A0A8T0DZE5"/>
<evidence type="ECO:0000313" key="4">
    <source>
        <dbReference type="Proteomes" id="UP000807504"/>
    </source>
</evidence>
<reference evidence="3" key="1">
    <citation type="journal article" date="2020" name="bioRxiv">
        <title>Chromosome-level reference genome of the European wasp spider Argiope bruennichi: a resource for studies on range expansion and evolutionary adaptation.</title>
        <authorList>
            <person name="Sheffer M.M."/>
            <person name="Hoppe A."/>
            <person name="Krehenwinkel H."/>
            <person name="Uhl G."/>
            <person name="Kuss A.W."/>
            <person name="Jensen L."/>
            <person name="Jensen C."/>
            <person name="Gillespie R.G."/>
            <person name="Hoff K.J."/>
            <person name="Prost S."/>
        </authorList>
    </citation>
    <scope>NUCLEOTIDE SEQUENCE</scope>
</reference>
<dbReference type="EMBL" id="JABXBU010002231">
    <property type="protein sequence ID" value="KAF8763145.1"/>
    <property type="molecule type" value="Genomic_DNA"/>
</dbReference>
<name>A0A8T0DZE5_ARGBR</name>
<evidence type="ECO:0000256" key="1">
    <source>
        <dbReference type="SAM" id="Phobius"/>
    </source>
</evidence>
<feature type="signal peptide" evidence="2">
    <location>
        <begin position="1"/>
        <end position="19"/>
    </location>
</feature>
<gene>
    <name evidence="3" type="ORF">HNY73_021355</name>
</gene>
<keyword evidence="1" id="KW-0812">Transmembrane</keyword>
<keyword evidence="1" id="KW-0472">Membrane</keyword>
<dbReference type="Proteomes" id="UP000807504">
    <property type="component" value="Unassembled WGS sequence"/>
</dbReference>
<keyword evidence="4" id="KW-1185">Reference proteome</keyword>